<dbReference type="GO" id="GO:0000796">
    <property type="term" value="C:condensin complex"/>
    <property type="evidence" value="ECO:0007669"/>
    <property type="project" value="TreeGrafter"/>
</dbReference>
<feature type="domain" description="SMC hinge" evidence="13">
    <location>
        <begin position="577"/>
        <end position="690"/>
    </location>
</feature>
<accession>A0A4Q0A0P9</accession>
<comment type="similarity">
    <text evidence="2">Belongs to the SMC family. SMC4 subfamily.</text>
</comment>
<dbReference type="InterPro" id="IPR024704">
    <property type="entry name" value="SMC"/>
</dbReference>
<evidence type="ECO:0000256" key="1">
    <source>
        <dbReference type="ARBA" id="ARBA00004123"/>
    </source>
</evidence>
<keyword evidence="8" id="KW-0226">DNA condensation</keyword>
<reference evidence="15" key="1">
    <citation type="journal article" date="2018" name="Nat. Microbiol.">
        <title>Leveraging single-cell genomics to expand the fungal tree of life.</title>
        <authorList>
            <person name="Ahrendt S.R."/>
            <person name="Quandt C.A."/>
            <person name="Ciobanu D."/>
            <person name="Clum A."/>
            <person name="Salamov A."/>
            <person name="Andreopoulos B."/>
            <person name="Cheng J.F."/>
            <person name="Woyke T."/>
            <person name="Pelin A."/>
            <person name="Henrissat B."/>
            <person name="Reynolds N.K."/>
            <person name="Benny G.L."/>
            <person name="Smith M.E."/>
            <person name="James T.Y."/>
            <person name="Grigoriev I.V."/>
        </authorList>
    </citation>
    <scope>NUCLEOTIDE SEQUENCE [LARGE SCALE GENOMIC DNA]</scope>
    <source>
        <strain evidence="15">RSA 468</strain>
    </source>
</reference>
<evidence type="ECO:0000256" key="7">
    <source>
        <dbReference type="ARBA" id="ARBA00023054"/>
    </source>
</evidence>
<evidence type="ECO:0000256" key="5">
    <source>
        <dbReference type="ARBA" id="ARBA00022776"/>
    </source>
</evidence>
<dbReference type="InterPro" id="IPR003395">
    <property type="entry name" value="RecF/RecN/SMC_N"/>
</dbReference>
<dbReference type="Gene3D" id="3.40.50.300">
    <property type="entry name" value="P-loop containing nucleotide triphosphate hydrolases"/>
    <property type="match status" value="2"/>
</dbReference>
<dbReference type="InterPro" id="IPR036277">
    <property type="entry name" value="SMC_hinge_sf"/>
</dbReference>
<dbReference type="GO" id="GO:0007076">
    <property type="term" value="P:mitotic chromosome condensation"/>
    <property type="evidence" value="ECO:0007669"/>
    <property type="project" value="TreeGrafter"/>
</dbReference>
<evidence type="ECO:0000256" key="10">
    <source>
        <dbReference type="ARBA" id="ARBA00023306"/>
    </source>
</evidence>
<name>A0A4Q0A0P9_9FUNG</name>
<evidence type="ECO:0000256" key="8">
    <source>
        <dbReference type="ARBA" id="ARBA00023067"/>
    </source>
</evidence>
<sequence>MLQDPNESQQPEGISAFPVTQDSFAIPASQLATETPPRELPVQRLIITRMVLKNFKSYAGVQTIGPFHKSFSSIVGPNGSGKSNVIDSLLFVFGFNARKIRQAKLSHLIHSSQEHPNLDSCSVEVHFCEILDLPGPDAYETVPNSEIIVSRAAFRNDSSRYYINGRTTTAKEVKALLKSKGIDLDHNRFLILQGEVESISQMKPKGLTEHDEGLLEYLEDIIGTSQYKEPISEVGRELEELTTDRTGKLNRVKIAERERDSLVARKDEAEEYIQNENNLVIKQSLLLQRRMLDNGTRLAKSEAQYSALKTQIDHERAKSADSKDQLATLENNYRLSLREYEAVRTQAEALGRDLKKMEREDVQLQESRKFLNAKTKKVDKAIQKDTLSLKELENTIQNAHNDTERGQQEITDMEGQLEQEEQVLGEITESLKGKTEVFSQQIEQLQNERAPWVEKIQAEQSLLDIAQSELNLLEENAQANAKQIQQAETEIEEIDSLKTQKTEAIRKAEKELTKKRGELEELSQGIQATDGQEAEFRADSLRARQKWEEAKANLENMQSRGKILQGLLRMKETGRIEGIHHRLGSLGVIDDQYDVAISTACPSLDNIVVADVPAAQKCIEHLRKNNLGRAVFVVLKQLTARPTPTPDTPEGVPRLFDLIQPKDPRYAPAFYNALRDTLVAQDMDQANRIAFGSGKRRWRVVTLSGQLIETSGAMSGGGTRVARGLMSSKFVADDVTSEGVQALERKWMAIETEWKSFMNLRRDMTTECQMIEKNLPDLETQHSKLQLEAGALEQQQATLRARLEAAHRDTSKQRPDQHVLARMTALRDQIATHTTRLAELRAQQATLDGNIKELQNKILQVGGVQLRVQKAKVVSLKERVETCQDQLVKLDVAAKKAQKDHTKLAANITKQERELIEAQQQLTQLDTDIRQKTQAALLLKERSDALGHDLEDKKDALDQTKAELDEKTEEYNGMRSAELELKHTLETAEREHAEFIKRQRVLQFELSKLSLQHVDTGDSDEPAPQLETYPPEFLSALDVAQLNIETQQLQAKLEGSKPNLSVIAEYKQRHKELQLRSQDLDDITERRELAKQKYDELCKLRLDQFMEGFNTISYKLKEMYQMITLGGNAELELVDSLDPFSEGIIFSVMPPKKSWRNIANLSGGEKTLSSLALVFALHHFKPTPLYVMDEIDAALDFRNVSIVANYIKDRTKNAQFVIISLRNNMFELADRLIGIYKTHNQTKSIAINPNAAAQLTTTIRPDPNYQAS</sequence>
<protein>
    <recommendedName>
        <fullName evidence="11">Structural maintenance of chromosomes protein</fullName>
    </recommendedName>
</protein>
<feature type="coiled-coil region" evidence="12">
    <location>
        <begin position="238"/>
        <end position="272"/>
    </location>
</feature>
<dbReference type="OrthoDB" id="5575062at2759"/>
<evidence type="ECO:0000313" key="15">
    <source>
        <dbReference type="Proteomes" id="UP000268162"/>
    </source>
</evidence>
<evidence type="ECO:0000256" key="6">
    <source>
        <dbReference type="ARBA" id="ARBA00022840"/>
    </source>
</evidence>
<evidence type="ECO:0000256" key="9">
    <source>
        <dbReference type="ARBA" id="ARBA00023242"/>
    </source>
</evidence>
<comment type="subcellular location">
    <subcellularLocation>
        <location evidence="1 11">Nucleus</location>
    </subcellularLocation>
</comment>
<dbReference type="InterPro" id="IPR027417">
    <property type="entry name" value="P-loop_NTPase"/>
</dbReference>
<dbReference type="Gene3D" id="3.30.70.1620">
    <property type="match status" value="1"/>
</dbReference>
<dbReference type="SUPFAM" id="SSF75553">
    <property type="entry name" value="Smc hinge domain"/>
    <property type="match status" value="1"/>
</dbReference>
<proteinExistence type="inferred from homology"/>
<dbReference type="PANTHER" id="PTHR18937">
    <property type="entry name" value="STRUCTURAL MAINTENANCE OF CHROMOSOMES SMC FAMILY MEMBER"/>
    <property type="match status" value="1"/>
</dbReference>
<dbReference type="GO" id="GO:0051301">
    <property type="term" value="P:cell division"/>
    <property type="evidence" value="ECO:0007669"/>
    <property type="project" value="UniProtKB-KW"/>
</dbReference>
<organism evidence="14 15">
    <name type="scientific">Dimargaris cristalligena</name>
    <dbReference type="NCBI Taxonomy" id="215637"/>
    <lineage>
        <taxon>Eukaryota</taxon>
        <taxon>Fungi</taxon>
        <taxon>Fungi incertae sedis</taxon>
        <taxon>Zoopagomycota</taxon>
        <taxon>Kickxellomycotina</taxon>
        <taxon>Dimargaritomycetes</taxon>
        <taxon>Dimargaritales</taxon>
        <taxon>Dimargaritaceae</taxon>
        <taxon>Dimargaris</taxon>
    </lineage>
</organism>
<dbReference type="GO" id="GO:0005634">
    <property type="term" value="C:nucleus"/>
    <property type="evidence" value="ECO:0007669"/>
    <property type="project" value="UniProtKB-SubCell"/>
</dbReference>
<keyword evidence="6" id="KW-0067">ATP-binding</keyword>
<dbReference type="GO" id="GO:0016887">
    <property type="term" value="F:ATP hydrolysis activity"/>
    <property type="evidence" value="ECO:0007669"/>
    <property type="project" value="InterPro"/>
</dbReference>
<evidence type="ECO:0000256" key="11">
    <source>
        <dbReference type="PIRNR" id="PIRNR005719"/>
    </source>
</evidence>
<keyword evidence="3" id="KW-0132">Cell division</keyword>
<dbReference type="Pfam" id="PF06470">
    <property type="entry name" value="SMC_hinge"/>
    <property type="match status" value="1"/>
</dbReference>
<feature type="coiled-coil region" evidence="12">
    <location>
        <begin position="768"/>
        <end position="795"/>
    </location>
</feature>
<evidence type="ECO:0000256" key="4">
    <source>
        <dbReference type="ARBA" id="ARBA00022741"/>
    </source>
</evidence>
<keyword evidence="10" id="KW-0131">Cell cycle</keyword>
<evidence type="ECO:0000256" key="2">
    <source>
        <dbReference type="ARBA" id="ARBA00006005"/>
    </source>
</evidence>
<evidence type="ECO:0000259" key="13">
    <source>
        <dbReference type="SMART" id="SM00968"/>
    </source>
</evidence>
<dbReference type="EMBL" id="ML002260">
    <property type="protein sequence ID" value="RKP39574.1"/>
    <property type="molecule type" value="Genomic_DNA"/>
</dbReference>
<dbReference type="PIRSF" id="PIRSF005719">
    <property type="entry name" value="SMC"/>
    <property type="match status" value="1"/>
</dbReference>
<keyword evidence="9 11" id="KW-0539">Nucleus</keyword>
<keyword evidence="5" id="KW-0498">Mitosis</keyword>
<keyword evidence="7 12" id="KW-0175">Coiled coil</keyword>
<dbReference type="FunFam" id="3.40.50.300:FF:000585">
    <property type="entry name" value="Structural maintenance of chromosomes 4"/>
    <property type="match status" value="1"/>
</dbReference>
<evidence type="ECO:0000256" key="3">
    <source>
        <dbReference type="ARBA" id="ARBA00022618"/>
    </source>
</evidence>
<evidence type="ECO:0000313" key="14">
    <source>
        <dbReference type="EMBL" id="RKP39574.1"/>
    </source>
</evidence>
<dbReference type="SUPFAM" id="SSF52540">
    <property type="entry name" value="P-loop containing nucleoside triphosphate hydrolases"/>
    <property type="match status" value="1"/>
</dbReference>
<dbReference type="AlphaFoldDB" id="A0A4Q0A0P9"/>
<feature type="coiled-coil region" evidence="12">
    <location>
        <begin position="1063"/>
        <end position="1100"/>
    </location>
</feature>
<feature type="coiled-coil region" evidence="12">
    <location>
        <begin position="823"/>
        <end position="977"/>
    </location>
</feature>
<dbReference type="Proteomes" id="UP000268162">
    <property type="component" value="Unassembled WGS sequence"/>
</dbReference>
<dbReference type="FunFam" id="3.40.50.300:FF:000481">
    <property type="entry name" value="Structural maintenance of chromosomes 4"/>
    <property type="match status" value="1"/>
</dbReference>
<gene>
    <name evidence="14" type="ORF">BJ085DRAFT_40226</name>
</gene>
<evidence type="ECO:0000256" key="12">
    <source>
        <dbReference type="SAM" id="Coils"/>
    </source>
</evidence>
<dbReference type="InterPro" id="IPR010935">
    <property type="entry name" value="SMC_hinge"/>
</dbReference>
<keyword evidence="4" id="KW-0547">Nucleotide-binding</keyword>
<dbReference type="SMART" id="SM00968">
    <property type="entry name" value="SMC_hinge"/>
    <property type="match status" value="1"/>
</dbReference>
<dbReference type="STRING" id="215637.A0A4Q0A0P9"/>
<dbReference type="GO" id="GO:0005524">
    <property type="term" value="F:ATP binding"/>
    <property type="evidence" value="ECO:0007669"/>
    <property type="project" value="UniProtKB-KW"/>
</dbReference>
<keyword evidence="15" id="KW-1185">Reference proteome</keyword>
<dbReference type="Pfam" id="PF02463">
    <property type="entry name" value="SMC_N"/>
    <property type="match status" value="1"/>
</dbReference>
<dbReference type="PANTHER" id="PTHR18937:SF172">
    <property type="entry name" value="STRUCTURAL MAINTENANCE OF CHROMOSOMES PROTEIN"/>
    <property type="match status" value="1"/>
</dbReference>
<dbReference type="Gene3D" id="1.20.1060.20">
    <property type="match status" value="1"/>
</dbReference>
<feature type="coiled-coil region" evidence="12">
    <location>
        <begin position="298"/>
        <end position="557"/>
    </location>
</feature>